<dbReference type="EMBL" id="AVFJ02000027">
    <property type="protein sequence ID" value="KPL57164.1"/>
    <property type="molecule type" value="Genomic_DNA"/>
</dbReference>
<comment type="caution">
    <text evidence="5">The sequence shown here is derived from an EMBL/GenBank/DDBJ whole genome shotgun (WGS) entry which is preliminary data.</text>
</comment>
<dbReference type="PANTHER" id="PTHR33204">
    <property type="entry name" value="TRANSCRIPTIONAL REGULATOR, MARR FAMILY"/>
    <property type="match status" value="1"/>
</dbReference>
<evidence type="ECO:0000256" key="1">
    <source>
        <dbReference type="ARBA" id="ARBA00023015"/>
    </source>
</evidence>
<reference evidence="5" key="1">
    <citation type="journal article" date="2016" name="Genome Announc.">
        <title>Draft Genome Sequence of Lactobacillus plantarum 2025.</title>
        <authorList>
            <person name="Karlyshev A.V."/>
            <person name="Khlebnikov V.C."/>
            <person name="Kosarev I.V."/>
            <person name="Abramov V.M."/>
        </authorList>
    </citation>
    <scope>NUCLEOTIDE SEQUENCE [LARGE SCALE GENOMIC DNA]</scope>
    <source>
        <strain evidence="5">2025</strain>
    </source>
</reference>
<evidence type="ECO:0000256" key="3">
    <source>
        <dbReference type="ARBA" id="ARBA00023163"/>
    </source>
</evidence>
<dbReference type="PANTHER" id="PTHR33204:SF29">
    <property type="entry name" value="TRANSCRIPTIONAL REGULATOR"/>
    <property type="match status" value="1"/>
</dbReference>
<dbReference type="InterPro" id="IPR036390">
    <property type="entry name" value="WH_DNA-bd_sf"/>
</dbReference>
<evidence type="ECO:0000256" key="2">
    <source>
        <dbReference type="ARBA" id="ARBA00023125"/>
    </source>
</evidence>
<gene>
    <name evidence="5" type="ORF">N876_0209220</name>
</gene>
<keyword evidence="1" id="KW-0805">Transcription regulation</keyword>
<name>A0A837NME8_LACPN</name>
<organism evidence="5">
    <name type="scientific">Lactiplantibacillus plantarum 2025</name>
    <dbReference type="NCBI Taxonomy" id="1385856"/>
    <lineage>
        <taxon>Bacteria</taxon>
        <taxon>Bacillati</taxon>
        <taxon>Bacillota</taxon>
        <taxon>Bacilli</taxon>
        <taxon>Lactobacillales</taxon>
        <taxon>Lactobacillaceae</taxon>
        <taxon>Lactiplantibacillus</taxon>
    </lineage>
</organism>
<proteinExistence type="predicted"/>
<keyword evidence="3" id="KW-0804">Transcription</keyword>
<dbReference type="PROSITE" id="PS51118">
    <property type="entry name" value="HTH_HXLR"/>
    <property type="match status" value="1"/>
</dbReference>
<dbReference type="GeneID" id="89670231"/>
<dbReference type="InterPro" id="IPR002577">
    <property type="entry name" value="HTH_HxlR"/>
</dbReference>
<accession>A0A837NME8</accession>
<evidence type="ECO:0000259" key="4">
    <source>
        <dbReference type="PROSITE" id="PS51118"/>
    </source>
</evidence>
<feature type="domain" description="HTH hxlR-type" evidence="4">
    <location>
        <begin position="13"/>
        <end position="111"/>
    </location>
</feature>
<dbReference type="InterPro" id="IPR036388">
    <property type="entry name" value="WH-like_DNA-bd_sf"/>
</dbReference>
<dbReference type="RefSeq" id="WP_003642329.1">
    <property type="nucleotide sequence ID" value="NZ_CP076824.1"/>
</dbReference>
<keyword evidence="2" id="KW-0238">DNA-binding</keyword>
<dbReference type="AlphaFoldDB" id="A0A837NME8"/>
<dbReference type="Gene3D" id="1.10.10.10">
    <property type="entry name" value="Winged helix-like DNA-binding domain superfamily/Winged helix DNA-binding domain"/>
    <property type="match status" value="1"/>
</dbReference>
<protein>
    <submittedName>
        <fullName evidence="5">MarR family transcriptional regulator</fullName>
    </submittedName>
</protein>
<evidence type="ECO:0000313" key="5">
    <source>
        <dbReference type="EMBL" id="KPL57164.1"/>
    </source>
</evidence>
<dbReference type="GO" id="GO:0003677">
    <property type="term" value="F:DNA binding"/>
    <property type="evidence" value="ECO:0007669"/>
    <property type="project" value="UniProtKB-KW"/>
</dbReference>
<dbReference type="SUPFAM" id="SSF46785">
    <property type="entry name" value="Winged helix' DNA-binding domain"/>
    <property type="match status" value="1"/>
</dbReference>
<dbReference type="Pfam" id="PF01638">
    <property type="entry name" value="HxlR"/>
    <property type="match status" value="1"/>
</dbReference>
<sequence length="125" mass="14386">MEGQLLETKTYHIGVEATMEIIGGKWKSIILCHLRTQTMRTSELERAIPQISQKMLVQQLRELEAANIVTRKVYQQVPPRVEYGLSDYGRSLSVVLHELCVWGEDNIDRRRAAGEEIALLHRDDL</sequence>